<dbReference type="AlphaFoldDB" id="A0AAC9RMJ9"/>
<reference evidence="1 2" key="1">
    <citation type="submission" date="2017-03" db="EMBL/GenBank/DDBJ databases">
        <title>Complete sequence of Clostridium formicaceticum DSM 92.</title>
        <authorList>
            <person name="Poehlein A."/>
            <person name="Karl M."/>
            <person name="Bengelsdorf F.R."/>
            <person name="Duerre P."/>
            <person name="Daniel R."/>
        </authorList>
    </citation>
    <scope>NUCLEOTIDE SEQUENCE [LARGE SCALE GENOMIC DNA]</scope>
    <source>
        <strain evidence="1 2">DSM 92</strain>
    </source>
</reference>
<organism evidence="1 2">
    <name type="scientific">Clostridium formicaceticum</name>
    <dbReference type="NCBI Taxonomy" id="1497"/>
    <lineage>
        <taxon>Bacteria</taxon>
        <taxon>Bacillati</taxon>
        <taxon>Bacillota</taxon>
        <taxon>Clostridia</taxon>
        <taxon>Eubacteriales</taxon>
        <taxon>Clostridiaceae</taxon>
        <taxon>Clostridium</taxon>
    </lineage>
</organism>
<dbReference type="Proteomes" id="UP000192478">
    <property type="component" value="Chromosome"/>
</dbReference>
<dbReference type="EMBL" id="CP020559">
    <property type="protein sequence ID" value="ARE87743.1"/>
    <property type="molecule type" value="Genomic_DNA"/>
</dbReference>
<protein>
    <submittedName>
        <fullName evidence="1">Uncharacterized protein</fullName>
    </submittedName>
</protein>
<sequence length="46" mass="5599">MVIELIPYKTFKEKIKIVSEELKKNRYVEVWDKYIYSVEYIGGVKK</sequence>
<evidence type="ECO:0000313" key="1">
    <source>
        <dbReference type="EMBL" id="ARE87743.1"/>
    </source>
</evidence>
<name>A0AAC9RMJ9_9CLOT</name>
<accession>A0AAC9RMJ9</accession>
<proteinExistence type="predicted"/>
<dbReference type="RefSeq" id="WP_156778824.1">
    <property type="nucleotide sequence ID" value="NZ_CP017603.1"/>
</dbReference>
<gene>
    <name evidence="1" type="ORF">CLFO_21430</name>
</gene>
<evidence type="ECO:0000313" key="2">
    <source>
        <dbReference type="Proteomes" id="UP000192478"/>
    </source>
</evidence>